<dbReference type="EMBL" id="MN739649">
    <property type="protein sequence ID" value="QHT18170.1"/>
    <property type="molecule type" value="Genomic_DNA"/>
</dbReference>
<evidence type="ECO:0000313" key="1">
    <source>
        <dbReference type="EMBL" id="QHT18170.1"/>
    </source>
</evidence>
<dbReference type="AlphaFoldDB" id="A0A6C0DPM2"/>
<reference evidence="1" key="1">
    <citation type="journal article" date="2020" name="Nature">
        <title>Giant virus diversity and host interactions through global metagenomics.</title>
        <authorList>
            <person name="Schulz F."/>
            <person name="Roux S."/>
            <person name="Paez-Espino D."/>
            <person name="Jungbluth S."/>
            <person name="Walsh D.A."/>
            <person name="Denef V.J."/>
            <person name="McMahon K.D."/>
            <person name="Konstantinidis K.T."/>
            <person name="Eloe-Fadrosh E.A."/>
            <person name="Kyrpides N.C."/>
            <person name="Woyke T."/>
        </authorList>
    </citation>
    <scope>NUCLEOTIDE SEQUENCE</scope>
    <source>
        <strain evidence="1">GVMAG-M-3300023174-3</strain>
    </source>
</reference>
<proteinExistence type="predicted"/>
<accession>A0A6C0DPM2</accession>
<name>A0A6C0DPM2_9ZZZZ</name>
<sequence length="105" mass="11961">MHCGNRCASIQRRTINAMYLKTFLLVIHCINGRFRCPQKCPTTPFSGNGIDIFFRVVQKSFKNAHFFKASKSVCGSLGVLFCIHTITGFGNNENVKNVWNRFVKQ</sequence>
<organism evidence="1">
    <name type="scientific">viral metagenome</name>
    <dbReference type="NCBI Taxonomy" id="1070528"/>
    <lineage>
        <taxon>unclassified sequences</taxon>
        <taxon>metagenomes</taxon>
        <taxon>organismal metagenomes</taxon>
    </lineage>
</organism>
<protein>
    <submittedName>
        <fullName evidence="1">Uncharacterized protein</fullName>
    </submittedName>
</protein>